<dbReference type="EMBL" id="WNXQ01000010">
    <property type="protein sequence ID" value="MWB79349.1"/>
    <property type="molecule type" value="Genomic_DNA"/>
</dbReference>
<feature type="transmembrane region" description="Helical" evidence="2">
    <location>
        <begin position="6"/>
        <end position="30"/>
    </location>
</feature>
<dbReference type="Proteomes" id="UP000443843">
    <property type="component" value="Unassembled WGS sequence"/>
</dbReference>
<dbReference type="RefSeq" id="WP_160383563.1">
    <property type="nucleotide sequence ID" value="NZ_WNXQ01000010.1"/>
</dbReference>
<feature type="transmembrane region" description="Helical" evidence="2">
    <location>
        <begin position="69"/>
        <end position="90"/>
    </location>
</feature>
<organism evidence="3 4">
    <name type="scientific">Pseudooceanicola pacificus</name>
    <dbReference type="NCBI Taxonomy" id="2676438"/>
    <lineage>
        <taxon>Bacteria</taxon>
        <taxon>Pseudomonadati</taxon>
        <taxon>Pseudomonadota</taxon>
        <taxon>Alphaproteobacteria</taxon>
        <taxon>Rhodobacterales</taxon>
        <taxon>Paracoccaceae</taxon>
        <taxon>Pseudooceanicola</taxon>
    </lineage>
</organism>
<evidence type="ECO:0000256" key="1">
    <source>
        <dbReference type="SAM" id="MobiDB-lite"/>
    </source>
</evidence>
<gene>
    <name evidence="3" type="ORF">GLS40_15020</name>
</gene>
<dbReference type="PANTHER" id="PTHR34703:SF1">
    <property type="entry name" value="ANTIPORTER SUBUNIT MNHG2-RELATED"/>
    <property type="match status" value="1"/>
</dbReference>
<evidence type="ECO:0000256" key="2">
    <source>
        <dbReference type="SAM" id="Phobius"/>
    </source>
</evidence>
<dbReference type="InterPro" id="IPR005133">
    <property type="entry name" value="PhaG_MnhG_YufB"/>
</dbReference>
<keyword evidence="4" id="KW-1185">Reference proteome</keyword>
<protein>
    <submittedName>
        <fullName evidence="3">Na+/H+ antiporter subunit G</fullName>
    </submittedName>
</protein>
<dbReference type="Pfam" id="PF03334">
    <property type="entry name" value="PhaG_MnhG_YufB"/>
    <property type="match status" value="1"/>
</dbReference>
<dbReference type="PANTHER" id="PTHR34703">
    <property type="entry name" value="ANTIPORTER SUBUNIT MNHG2-RELATED"/>
    <property type="match status" value="1"/>
</dbReference>
<dbReference type="GO" id="GO:0015385">
    <property type="term" value="F:sodium:proton antiporter activity"/>
    <property type="evidence" value="ECO:0007669"/>
    <property type="project" value="TreeGrafter"/>
</dbReference>
<evidence type="ECO:0000313" key="3">
    <source>
        <dbReference type="EMBL" id="MWB79349.1"/>
    </source>
</evidence>
<sequence>MTLETVIEGLVALTIVIGAIFTLVGSYGLVKLDTPMPRLHAPTKAGTLGVGAMLIASILFHFATDGGSLHELLIMAFLFVTAPISAHFVAKVHIHREHTAQELPDPPLDNVWATRDVAPDEDMAGDQVPEPSGGR</sequence>
<accession>A0A844WGR1</accession>
<keyword evidence="2" id="KW-0812">Transmembrane</keyword>
<proteinExistence type="predicted"/>
<feature type="transmembrane region" description="Helical" evidence="2">
    <location>
        <begin position="42"/>
        <end position="63"/>
    </location>
</feature>
<keyword evidence="2" id="KW-1133">Transmembrane helix</keyword>
<comment type="caution">
    <text evidence="3">The sequence shown here is derived from an EMBL/GenBank/DDBJ whole genome shotgun (WGS) entry which is preliminary data.</text>
</comment>
<reference evidence="3 4" key="1">
    <citation type="submission" date="2019-11" db="EMBL/GenBank/DDBJ databases">
        <title>Pseudooceanicola pacifica sp. nov., isolated from deep-sea sediment of the Pacific Ocean.</title>
        <authorList>
            <person name="Lyu L."/>
        </authorList>
    </citation>
    <scope>NUCLEOTIDE SEQUENCE [LARGE SCALE GENOMIC DNA]</scope>
    <source>
        <strain evidence="3 4">216_PA32_1</strain>
    </source>
</reference>
<name>A0A844WGR1_9RHOB</name>
<keyword evidence="2" id="KW-0472">Membrane</keyword>
<dbReference type="NCBIfam" id="TIGR01300">
    <property type="entry name" value="CPA3_mnhG_phaG"/>
    <property type="match status" value="1"/>
</dbReference>
<dbReference type="AlphaFoldDB" id="A0A844WGR1"/>
<dbReference type="NCBIfam" id="NF009316">
    <property type="entry name" value="PRK12674.1-5"/>
    <property type="match status" value="1"/>
</dbReference>
<feature type="region of interest" description="Disordered" evidence="1">
    <location>
        <begin position="99"/>
        <end position="135"/>
    </location>
</feature>
<evidence type="ECO:0000313" key="4">
    <source>
        <dbReference type="Proteomes" id="UP000443843"/>
    </source>
</evidence>